<dbReference type="SUPFAM" id="SSF47090">
    <property type="entry name" value="PGBD-like"/>
    <property type="match status" value="1"/>
</dbReference>
<feature type="domain" description="SH3b" evidence="1">
    <location>
        <begin position="76"/>
        <end position="138"/>
    </location>
</feature>
<dbReference type="Pfam" id="PF08239">
    <property type="entry name" value="SH3_3"/>
    <property type="match status" value="1"/>
</dbReference>
<organism evidence="2 3">
    <name type="scientific">Candidatus Pullichristensenella excrementigallinarum</name>
    <dbReference type="NCBI Taxonomy" id="2840907"/>
    <lineage>
        <taxon>Bacteria</taxon>
        <taxon>Bacillati</taxon>
        <taxon>Bacillota</taxon>
        <taxon>Clostridia</taxon>
        <taxon>Candidatus Pullichristensenella</taxon>
    </lineage>
</organism>
<dbReference type="InterPro" id="IPR002477">
    <property type="entry name" value="Peptidoglycan-bd-like"/>
</dbReference>
<feature type="non-terminal residue" evidence="2">
    <location>
        <position position="1"/>
    </location>
</feature>
<name>A0A9D1ICX4_9FIRM</name>
<dbReference type="SMART" id="SM00287">
    <property type="entry name" value="SH3b"/>
    <property type="match status" value="3"/>
</dbReference>
<sequence length="506" mass="53263">TAVMLLCVPGAVADTVVVVRDTRAYAAPDASSFSVPVSAGTILTLVAQQDGVAAVRSGSITAFMPSGALEEVVEYAGETVYAAEDCAIRSGASNSSKALQRLASGKGVSLLATVADWAYVRSGSVMGFVPISSLTTQPSEENIGAWETEAEEVRTITAYVVQDGAPVYASYSTGSKVLRTLAQNDTVQVSLVKNGWCQVRDGSTVAYMLQAHLSAQPKAITAYVKTDGARAYAKPSLGSYSVEVSCNTQLTVTACDTTWAQVRSGGVTAYMLLADLSETKVEPTKAALQYGDKGEEVKALQSRLKELGYFSGTIGGNYLQLTQAAVAAFQSAAKIDVTGIADSKTVAALLREDAPKYTPSATGGSSAVPATGTAKEMDWWDSGIQQIFARGTVAKITDVETGISWYEIRKGGTNHADVQPLTAADTKAMKKACGGWSWDRRAIFVTINGVNYAASMNCMPHGSGSIQDNDFDGHHCIHFTNSRTHGTNRVCSLHQGAIRKALAAKL</sequence>
<dbReference type="Proteomes" id="UP000824072">
    <property type="component" value="Unassembled WGS sequence"/>
</dbReference>
<dbReference type="Pfam" id="PF01471">
    <property type="entry name" value="PG_binding_1"/>
    <property type="match status" value="1"/>
</dbReference>
<gene>
    <name evidence="2" type="ORF">IAB02_04805</name>
</gene>
<dbReference type="Gene3D" id="2.30.30.40">
    <property type="entry name" value="SH3 Domains"/>
    <property type="match status" value="2"/>
</dbReference>
<dbReference type="InterPro" id="IPR003646">
    <property type="entry name" value="SH3-like_bac-type"/>
</dbReference>
<protein>
    <submittedName>
        <fullName evidence="2">Peptidoglycan-binding protein</fullName>
    </submittedName>
</protein>
<dbReference type="AlphaFoldDB" id="A0A9D1ICX4"/>
<evidence type="ECO:0000259" key="1">
    <source>
        <dbReference type="SMART" id="SM00287"/>
    </source>
</evidence>
<dbReference type="InterPro" id="IPR036366">
    <property type="entry name" value="PGBDSf"/>
</dbReference>
<dbReference type="EMBL" id="DVMU01000106">
    <property type="protein sequence ID" value="HIU33862.1"/>
    <property type="molecule type" value="Genomic_DNA"/>
</dbReference>
<feature type="domain" description="SH3b" evidence="1">
    <location>
        <begin position="219"/>
        <end position="280"/>
    </location>
</feature>
<reference evidence="2" key="2">
    <citation type="journal article" date="2021" name="PeerJ">
        <title>Extensive microbial diversity within the chicken gut microbiome revealed by metagenomics and culture.</title>
        <authorList>
            <person name="Gilroy R."/>
            <person name="Ravi A."/>
            <person name="Getino M."/>
            <person name="Pursley I."/>
            <person name="Horton D.L."/>
            <person name="Alikhan N.F."/>
            <person name="Baker D."/>
            <person name="Gharbi K."/>
            <person name="Hall N."/>
            <person name="Watson M."/>
            <person name="Adriaenssens E.M."/>
            <person name="Foster-Nyarko E."/>
            <person name="Jarju S."/>
            <person name="Secka A."/>
            <person name="Antonio M."/>
            <person name="Oren A."/>
            <person name="Chaudhuri R.R."/>
            <person name="La Ragione R."/>
            <person name="Hildebrand F."/>
            <person name="Pallen M.J."/>
        </authorList>
    </citation>
    <scope>NUCLEOTIDE SEQUENCE</scope>
    <source>
        <strain evidence="2">ChiHcec3-11533</strain>
    </source>
</reference>
<comment type="caution">
    <text evidence="2">The sequence shown here is derived from an EMBL/GenBank/DDBJ whole genome shotgun (WGS) entry which is preliminary data.</text>
</comment>
<proteinExistence type="predicted"/>
<dbReference type="InterPro" id="IPR036365">
    <property type="entry name" value="PGBD-like_sf"/>
</dbReference>
<dbReference type="Gene3D" id="1.10.101.10">
    <property type="entry name" value="PGBD-like superfamily/PGBD"/>
    <property type="match status" value="1"/>
</dbReference>
<evidence type="ECO:0000313" key="3">
    <source>
        <dbReference type="Proteomes" id="UP000824072"/>
    </source>
</evidence>
<feature type="domain" description="SH3b" evidence="1">
    <location>
        <begin position="155"/>
        <end position="216"/>
    </location>
</feature>
<evidence type="ECO:0000313" key="2">
    <source>
        <dbReference type="EMBL" id="HIU33862.1"/>
    </source>
</evidence>
<reference evidence="2" key="1">
    <citation type="submission" date="2020-10" db="EMBL/GenBank/DDBJ databases">
        <authorList>
            <person name="Gilroy R."/>
        </authorList>
    </citation>
    <scope>NUCLEOTIDE SEQUENCE</scope>
    <source>
        <strain evidence="2">ChiHcec3-11533</strain>
    </source>
</reference>
<accession>A0A9D1ICX4</accession>